<sequence>MNRAPQSVWHFLLNAKVKQFFNIQKKRKSFLQNNIKNHVFTKHFDISTWQTAACSRQSHGLGLGKYPGIYIWFGFFFIILQPNDGKEARMESHADTPSAMNTITSTKQQLR</sequence>
<dbReference type="STRING" id="1602171.ST44_11550"/>
<accession>A0A0D0I359</accession>
<name>A0A0D0I359_9BACT</name>
<proteinExistence type="predicted"/>
<feature type="region of interest" description="Disordered" evidence="1">
    <location>
        <begin position="89"/>
        <end position="111"/>
    </location>
</feature>
<reference evidence="2 3" key="1">
    <citation type="submission" date="2015-01" db="EMBL/GenBank/DDBJ databases">
        <title>Comparative genomics of non-oral Prevotella species.</title>
        <authorList>
            <person name="Accetto T."/>
            <person name="Nograsek B."/>
            <person name="Avgustin G."/>
        </authorList>
    </citation>
    <scope>NUCLEOTIDE SEQUENCE [LARGE SCALE GENOMIC DNA]</scope>
    <source>
        <strain evidence="2 3">P5-119</strain>
    </source>
</reference>
<evidence type="ECO:0000256" key="1">
    <source>
        <dbReference type="SAM" id="MobiDB-lite"/>
    </source>
</evidence>
<dbReference type="Proteomes" id="UP000032046">
    <property type="component" value="Unassembled WGS sequence"/>
</dbReference>
<evidence type="ECO:0000313" key="2">
    <source>
        <dbReference type="EMBL" id="KIP60341.1"/>
    </source>
</evidence>
<dbReference type="AlphaFoldDB" id="A0A0D0I359"/>
<protein>
    <submittedName>
        <fullName evidence="2">Uncharacterized protein</fullName>
    </submittedName>
</protein>
<evidence type="ECO:0000313" key="3">
    <source>
        <dbReference type="Proteomes" id="UP000032046"/>
    </source>
</evidence>
<keyword evidence="3" id="KW-1185">Reference proteome</keyword>
<feature type="compositionally biased region" description="Polar residues" evidence="1">
    <location>
        <begin position="98"/>
        <end position="111"/>
    </location>
</feature>
<gene>
    <name evidence="2" type="ORF">ST44_11550</name>
</gene>
<organism evidence="2 3">
    <name type="scientific">Prevotella pectinovora</name>
    <dbReference type="NCBI Taxonomy" id="1602169"/>
    <lineage>
        <taxon>Bacteria</taxon>
        <taxon>Pseudomonadati</taxon>
        <taxon>Bacteroidota</taxon>
        <taxon>Bacteroidia</taxon>
        <taxon>Bacteroidales</taxon>
        <taxon>Prevotellaceae</taxon>
        <taxon>Prevotella</taxon>
    </lineage>
</organism>
<comment type="caution">
    <text evidence="2">The sequence shown here is derived from an EMBL/GenBank/DDBJ whole genome shotgun (WGS) entry which is preliminary data.</text>
</comment>
<dbReference type="EMBL" id="JXQK01000083">
    <property type="protein sequence ID" value="KIP60341.1"/>
    <property type="molecule type" value="Genomic_DNA"/>
</dbReference>